<dbReference type="Proteomes" id="UP000015545">
    <property type="component" value="Segment"/>
</dbReference>
<proteinExistence type="predicted"/>
<organism evidence="2 3">
    <name type="scientific">Pseudomonas phage PaBG</name>
    <dbReference type="NCBI Taxonomy" id="1335230"/>
    <lineage>
        <taxon>Viruses</taxon>
        <taxon>Duplodnaviria</taxon>
        <taxon>Heunggongvirae</taxon>
        <taxon>Uroviricota</taxon>
        <taxon>Caudoviricetes</taxon>
        <taxon>Baikalvirus</taxon>
        <taxon>Baikalvirus PaBG</taxon>
    </lineage>
</organism>
<keyword evidence="3" id="KW-1185">Reference proteome</keyword>
<dbReference type="RefSeq" id="YP_008433624.1">
    <property type="nucleotide sequence ID" value="NC_022096.1"/>
</dbReference>
<protein>
    <submittedName>
        <fullName evidence="2">Uncharacterized protein</fullName>
    </submittedName>
</protein>
<evidence type="ECO:0000313" key="3">
    <source>
        <dbReference type="Proteomes" id="UP000015545"/>
    </source>
</evidence>
<accession>S5VVH1</accession>
<dbReference type="EMBL" id="KF147891">
    <property type="protein sequence ID" value="AGS82177.1"/>
    <property type="molecule type" value="Genomic_DNA"/>
</dbReference>
<name>S5VVH1_9CAUD</name>
<evidence type="ECO:0000313" key="2">
    <source>
        <dbReference type="EMBL" id="AGS82177.1"/>
    </source>
</evidence>
<gene>
    <name evidence="2" type="ORF">PaBG_00294</name>
</gene>
<evidence type="ECO:0000256" key="1">
    <source>
        <dbReference type="SAM" id="MobiDB-lite"/>
    </source>
</evidence>
<reference evidence="2 3" key="1">
    <citation type="journal article" date="2014" name="Genome Announc.">
        <title>Complete Genome Sequence of the Novel Giant Pseudomonas Phage PaBG.</title>
        <authorList>
            <person name="Sykilinda N.N."/>
            <person name="Bondar A.A."/>
            <person name="Gorshkova A.S."/>
            <person name="Kurochkina L.P."/>
            <person name="Kulikov E.E."/>
            <person name="Shneider M.M."/>
            <person name="Kadykov V.A."/>
            <person name="Solovjeva N.V."/>
            <person name="Kabilov M.R."/>
            <person name="Mesyanzhinov V.V."/>
            <person name="Vlassov V.V."/>
            <person name="Drukker V.V."/>
            <person name="Miroshnikov K.A."/>
        </authorList>
    </citation>
    <scope>NUCLEOTIDE SEQUENCE [LARGE SCALE GENOMIC DNA]</scope>
</reference>
<feature type="region of interest" description="Disordered" evidence="1">
    <location>
        <begin position="112"/>
        <end position="134"/>
    </location>
</feature>
<sequence>MAIILDNETLNVIRQALRVGERYGLNQSKKALKALNMRTDLPAQIQERMDRLSSTESDQYMNQDELNVLQMHKSAIEQGLSSADTWANLREHIEEGKWDIQYQREMDARLGKGERSFVLPRDRKPVKGSDEEAE</sequence>
<dbReference type="KEGG" id="vg:16574979"/>